<keyword evidence="2" id="KW-1185">Reference proteome</keyword>
<evidence type="ECO:0000313" key="2">
    <source>
        <dbReference type="Proteomes" id="UP000789920"/>
    </source>
</evidence>
<evidence type="ECO:0000313" key="1">
    <source>
        <dbReference type="EMBL" id="CAG8638397.1"/>
    </source>
</evidence>
<accession>A0ACA9NEM3</accession>
<reference evidence="1" key="1">
    <citation type="submission" date="2021-06" db="EMBL/GenBank/DDBJ databases">
        <authorList>
            <person name="Kallberg Y."/>
            <person name="Tangrot J."/>
            <person name="Rosling A."/>
        </authorList>
    </citation>
    <scope>NUCLEOTIDE SEQUENCE</scope>
    <source>
        <strain evidence="1">MA461A</strain>
    </source>
</reference>
<sequence>MPKAKDLEKNSIKQTRASFTGTQKHNICKQKLQKPTPKNKDLA</sequence>
<feature type="non-terminal residue" evidence="1">
    <location>
        <position position="43"/>
    </location>
</feature>
<dbReference type="Proteomes" id="UP000789920">
    <property type="component" value="Unassembled WGS sequence"/>
</dbReference>
<protein>
    <submittedName>
        <fullName evidence="1">26521_t:CDS:1</fullName>
    </submittedName>
</protein>
<proteinExistence type="predicted"/>
<comment type="caution">
    <text evidence="1">The sequence shown here is derived from an EMBL/GenBank/DDBJ whole genome shotgun (WGS) entry which is preliminary data.</text>
</comment>
<organism evidence="1 2">
    <name type="scientific">Racocetra persica</name>
    <dbReference type="NCBI Taxonomy" id="160502"/>
    <lineage>
        <taxon>Eukaryota</taxon>
        <taxon>Fungi</taxon>
        <taxon>Fungi incertae sedis</taxon>
        <taxon>Mucoromycota</taxon>
        <taxon>Glomeromycotina</taxon>
        <taxon>Glomeromycetes</taxon>
        <taxon>Diversisporales</taxon>
        <taxon>Gigasporaceae</taxon>
        <taxon>Racocetra</taxon>
    </lineage>
</organism>
<name>A0ACA9NEM3_9GLOM</name>
<gene>
    <name evidence="1" type="ORF">RPERSI_LOCUS7379</name>
</gene>
<dbReference type="EMBL" id="CAJVQC010012451">
    <property type="protein sequence ID" value="CAG8638397.1"/>
    <property type="molecule type" value="Genomic_DNA"/>
</dbReference>